<evidence type="ECO:0000313" key="5">
    <source>
        <dbReference type="EMBL" id="EGG13667.1"/>
    </source>
</evidence>
<keyword evidence="4" id="KW-0186">Copper</keyword>
<reference evidence="6" key="1">
    <citation type="journal article" date="2011" name="Genome Res.">
        <title>Phylogeny-wide analysis of social amoeba genomes highlights ancient origins for complex intercellular communication.</title>
        <authorList>
            <person name="Heidel A.J."/>
            <person name="Lawal H.M."/>
            <person name="Felder M."/>
            <person name="Schilde C."/>
            <person name="Helps N.R."/>
            <person name="Tunggal B."/>
            <person name="Rivero F."/>
            <person name="John U."/>
            <person name="Schleicher M."/>
            <person name="Eichinger L."/>
            <person name="Platzer M."/>
            <person name="Noegel A.A."/>
            <person name="Schaap P."/>
            <person name="Gloeckner G."/>
        </authorList>
    </citation>
    <scope>NUCLEOTIDE SEQUENCE [LARGE SCALE GENOMIC DNA]</scope>
    <source>
        <strain evidence="6">SH3</strain>
    </source>
</reference>
<dbReference type="Pfam" id="PF04145">
    <property type="entry name" value="Ctr"/>
    <property type="match status" value="1"/>
</dbReference>
<keyword evidence="4" id="KW-0813">Transport</keyword>
<name>F4QCY6_CACFS</name>
<dbReference type="OMA" id="LWKTIVH"/>
<dbReference type="GO" id="GO:0016020">
    <property type="term" value="C:membrane"/>
    <property type="evidence" value="ECO:0007669"/>
    <property type="project" value="UniProtKB-SubCell"/>
</dbReference>
<protein>
    <recommendedName>
        <fullName evidence="4">Copper transport protein</fullName>
    </recommendedName>
</protein>
<dbReference type="GO" id="GO:0005375">
    <property type="term" value="F:copper ion transmembrane transporter activity"/>
    <property type="evidence" value="ECO:0007669"/>
    <property type="project" value="UniProtKB-UniRule"/>
</dbReference>
<keyword evidence="4" id="KW-0187">Copper transport</keyword>
<evidence type="ECO:0000256" key="2">
    <source>
        <dbReference type="ARBA" id="ARBA00022989"/>
    </source>
</evidence>
<dbReference type="PANTHER" id="PTHR12483:SF115">
    <property type="entry name" value="COPPER TRANSPORT PROTEIN"/>
    <property type="match status" value="1"/>
</dbReference>
<keyword evidence="6" id="KW-1185">Reference proteome</keyword>
<feature type="transmembrane region" description="Helical" evidence="4">
    <location>
        <begin position="24"/>
        <end position="43"/>
    </location>
</feature>
<keyword evidence="2 4" id="KW-1133">Transmembrane helix</keyword>
<comment type="similarity">
    <text evidence="4">Belongs to the copper transporter (Ctr) (TC 1.A.56) family. SLC31A subfamily.</text>
</comment>
<dbReference type="EMBL" id="GL883029">
    <property type="protein sequence ID" value="EGG13667.1"/>
    <property type="molecule type" value="Genomic_DNA"/>
</dbReference>
<keyword evidence="1 4" id="KW-0812">Transmembrane</keyword>
<evidence type="ECO:0000313" key="6">
    <source>
        <dbReference type="Proteomes" id="UP000007797"/>
    </source>
</evidence>
<dbReference type="Proteomes" id="UP000007797">
    <property type="component" value="Unassembled WGS sequence"/>
</dbReference>
<gene>
    <name evidence="5" type="ORF">DFA_11428</name>
</gene>
<dbReference type="OrthoDB" id="161814at2759"/>
<organism evidence="5 6">
    <name type="scientific">Cavenderia fasciculata</name>
    <name type="common">Slime mold</name>
    <name type="synonym">Dictyostelium fasciculatum</name>
    <dbReference type="NCBI Taxonomy" id="261658"/>
    <lineage>
        <taxon>Eukaryota</taxon>
        <taxon>Amoebozoa</taxon>
        <taxon>Evosea</taxon>
        <taxon>Eumycetozoa</taxon>
        <taxon>Dictyostelia</taxon>
        <taxon>Acytosteliales</taxon>
        <taxon>Cavenderiaceae</taxon>
        <taxon>Cavenderia</taxon>
    </lineage>
</organism>
<accession>F4QCY6</accession>
<evidence type="ECO:0000256" key="4">
    <source>
        <dbReference type="RuleBase" id="RU367022"/>
    </source>
</evidence>
<dbReference type="PANTHER" id="PTHR12483">
    <property type="entry name" value="SOLUTE CARRIER FAMILY 31 COPPER TRANSPORTERS"/>
    <property type="match status" value="1"/>
</dbReference>
<dbReference type="KEGG" id="dfa:DFA_11428"/>
<dbReference type="STRING" id="1054147.F4QCY6"/>
<keyword evidence="3 4" id="KW-0472">Membrane</keyword>
<keyword evidence="4" id="KW-0406">Ion transport</keyword>
<dbReference type="GeneID" id="14865484"/>
<sequence length="135" mass="15681">MYFHWSYSGVPIVFEGWVVYSPGLYAFSILMVFAICLFSEYWASYRHSLNNPITSETQPLINGTKKTFKQQYNTFLSSHYWKTIVHVIQYAINYFIMLVVMSFNAGLAFAVLGGIGVGYFMFGRRRVIIEEELCH</sequence>
<evidence type="ECO:0000256" key="1">
    <source>
        <dbReference type="ARBA" id="ARBA00022692"/>
    </source>
</evidence>
<dbReference type="InterPro" id="IPR007274">
    <property type="entry name" value="Cop_transporter"/>
</dbReference>
<evidence type="ECO:0000256" key="3">
    <source>
        <dbReference type="ARBA" id="ARBA00023136"/>
    </source>
</evidence>
<proteinExistence type="inferred from homology"/>
<dbReference type="AlphaFoldDB" id="F4QCY6"/>
<comment type="subcellular location">
    <subcellularLocation>
        <location evidence="4">Membrane</location>
        <topology evidence="4">Multi-pass membrane protein</topology>
    </subcellularLocation>
</comment>
<dbReference type="RefSeq" id="XP_004350371.1">
    <property type="nucleotide sequence ID" value="XM_004350321.1"/>
</dbReference>